<reference evidence="2" key="1">
    <citation type="journal article" date="2017" name="Cell">
        <title>Insights into land plant evolution garnered from the Marchantia polymorpha genome.</title>
        <authorList>
            <person name="Bowman J.L."/>
            <person name="Kohchi T."/>
            <person name="Yamato K.T."/>
            <person name="Jenkins J."/>
            <person name="Shu S."/>
            <person name="Ishizaki K."/>
            <person name="Yamaoka S."/>
            <person name="Nishihama R."/>
            <person name="Nakamura Y."/>
            <person name="Berger F."/>
            <person name="Adam C."/>
            <person name="Aki S.S."/>
            <person name="Althoff F."/>
            <person name="Araki T."/>
            <person name="Arteaga-Vazquez M.A."/>
            <person name="Balasubrmanian S."/>
            <person name="Barry K."/>
            <person name="Bauer D."/>
            <person name="Boehm C.R."/>
            <person name="Briginshaw L."/>
            <person name="Caballero-Perez J."/>
            <person name="Catarino B."/>
            <person name="Chen F."/>
            <person name="Chiyoda S."/>
            <person name="Chovatia M."/>
            <person name="Davies K.M."/>
            <person name="Delmans M."/>
            <person name="Demura T."/>
            <person name="Dierschke T."/>
            <person name="Dolan L."/>
            <person name="Dorantes-Acosta A.E."/>
            <person name="Eklund D.M."/>
            <person name="Florent S.N."/>
            <person name="Flores-Sandoval E."/>
            <person name="Fujiyama A."/>
            <person name="Fukuzawa H."/>
            <person name="Galik B."/>
            <person name="Grimanelli D."/>
            <person name="Grimwood J."/>
            <person name="Grossniklaus U."/>
            <person name="Hamada T."/>
            <person name="Haseloff J."/>
            <person name="Hetherington A.J."/>
            <person name="Higo A."/>
            <person name="Hirakawa Y."/>
            <person name="Hundley H.N."/>
            <person name="Ikeda Y."/>
            <person name="Inoue K."/>
            <person name="Inoue S.I."/>
            <person name="Ishida S."/>
            <person name="Jia Q."/>
            <person name="Kakita M."/>
            <person name="Kanazawa T."/>
            <person name="Kawai Y."/>
            <person name="Kawashima T."/>
            <person name="Kennedy M."/>
            <person name="Kinose K."/>
            <person name="Kinoshita T."/>
            <person name="Kohara Y."/>
            <person name="Koide E."/>
            <person name="Komatsu K."/>
            <person name="Kopischke S."/>
            <person name="Kubo M."/>
            <person name="Kyozuka J."/>
            <person name="Lagercrantz U."/>
            <person name="Lin S.S."/>
            <person name="Lindquist E."/>
            <person name="Lipzen A.M."/>
            <person name="Lu C.W."/>
            <person name="De Luna E."/>
            <person name="Martienssen R.A."/>
            <person name="Minamino N."/>
            <person name="Mizutani M."/>
            <person name="Mizutani M."/>
            <person name="Mochizuki N."/>
            <person name="Monte I."/>
            <person name="Mosher R."/>
            <person name="Nagasaki H."/>
            <person name="Nakagami H."/>
            <person name="Naramoto S."/>
            <person name="Nishitani K."/>
            <person name="Ohtani M."/>
            <person name="Okamoto T."/>
            <person name="Okumura M."/>
            <person name="Phillips J."/>
            <person name="Pollak B."/>
            <person name="Reinders A."/>
            <person name="Rovekamp M."/>
            <person name="Sano R."/>
            <person name="Sawa S."/>
            <person name="Schmid M.W."/>
            <person name="Shirakawa M."/>
            <person name="Solano R."/>
            <person name="Spunde A."/>
            <person name="Suetsugu N."/>
            <person name="Sugano S."/>
            <person name="Sugiyama A."/>
            <person name="Sun R."/>
            <person name="Suzuki Y."/>
            <person name="Takenaka M."/>
            <person name="Takezawa D."/>
            <person name="Tomogane H."/>
            <person name="Tsuzuki M."/>
            <person name="Ueda T."/>
            <person name="Umeda M."/>
            <person name="Ward J.M."/>
            <person name="Watanabe Y."/>
            <person name="Yazaki K."/>
            <person name="Yokoyama R."/>
            <person name="Yoshitake Y."/>
            <person name="Yotsui I."/>
            <person name="Zachgo S."/>
            <person name="Schmutz J."/>
        </authorList>
    </citation>
    <scope>NUCLEOTIDE SEQUENCE [LARGE SCALE GENOMIC DNA]</scope>
    <source>
        <strain evidence="2">Tak-1</strain>
    </source>
</reference>
<evidence type="ECO:0000313" key="2">
    <source>
        <dbReference type="Proteomes" id="UP000244005"/>
    </source>
</evidence>
<dbReference type="Gramene" id="Mp2g23710.1">
    <property type="protein sequence ID" value="Mp2g23710.1.cds1"/>
    <property type="gene ID" value="Mp2g23710"/>
</dbReference>
<protein>
    <submittedName>
        <fullName evidence="1">Uncharacterized protein</fullName>
    </submittedName>
</protein>
<accession>A0A2R6WP93</accession>
<gene>
    <name evidence="1" type="ORF">MARPO_0069s0020</name>
</gene>
<dbReference type="Proteomes" id="UP000244005">
    <property type="component" value="Unassembled WGS sequence"/>
</dbReference>
<dbReference type="EMBL" id="KZ772741">
    <property type="protein sequence ID" value="PTQ35672.1"/>
    <property type="molecule type" value="Genomic_DNA"/>
</dbReference>
<evidence type="ECO:0000313" key="1">
    <source>
        <dbReference type="EMBL" id="PTQ35672.1"/>
    </source>
</evidence>
<sequence length="74" mass="8325">MSLSCLHSPIKPQCRLDMCDVITITSWSQSSHFPTTKRRKVNQIGLANLARRLRINKTVPALRLNLTSISPGHD</sequence>
<keyword evidence="2" id="KW-1185">Reference proteome</keyword>
<dbReference type="AlphaFoldDB" id="A0A2R6WP93"/>
<organism evidence="1 2">
    <name type="scientific">Marchantia polymorpha</name>
    <name type="common">Common liverwort</name>
    <name type="synonym">Marchantia aquatica</name>
    <dbReference type="NCBI Taxonomy" id="3197"/>
    <lineage>
        <taxon>Eukaryota</taxon>
        <taxon>Viridiplantae</taxon>
        <taxon>Streptophyta</taxon>
        <taxon>Embryophyta</taxon>
        <taxon>Marchantiophyta</taxon>
        <taxon>Marchantiopsida</taxon>
        <taxon>Marchantiidae</taxon>
        <taxon>Marchantiales</taxon>
        <taxon>Marchantiaceae</taxon>
        <taxon>Marchantia</taxon>
    </lineage>
</organism>
<proteinExistence type="predicted"/>
<name>A0A2R6WP93_MARPO</name>